<evidence type="ECO:0000313" key="4">
    <source>
        <dbReference type="EMBL" id="PMD05281.1"/>
    </source>
</evidence>
<dbReference type="InterPro" id="IPR002035">
    <property type="entry name" value="VWF_A"/>
</dbReference>
<feature type="domain" description="VWFA" evidence="3">
    <location>
        <begin position="82"/>
        <end position="321"/>
    </location>
</feature>
<feature type="transmembrane region" description="Helical" evidence="2">
    <location>
        <begin position="701"/>
        <end position="723"/>
    </location>
</feature>
<dbReference type="InterPro" id="IPR036465">
    <property type="entry name" value="vWFA_dom_sf"/>
</dbReference>
<gene>
    <name evidence="4" type="ORF">CJ199_09415</name>
</gene>
<comment type="caution">
    <text evidence="4">The sequence shown here is derived from an EMBL/GenBank/DDBJ whole genome shotgun (WGS) entry which is preliminary data.</text>
</comment>
<keyword evidence="2" id="KW-0812">Transmembrane</keyword>
<feature type="compositionally biased region" description="Low complexity" evidence="1">
    <location>
        <begin position="901"/>
        <end position="912"/>
    </location>
</feature>
<keyword evidence="2" id="KW-1133">Transmembrane helix</keyword>
<keyword evidence="2" id="KW-0472">Membrane</keyword>
<evidence type="ECO:0000256" key="1">
    <source>
        <dbReference type="SAM" id="MobiDB-lite"/>
    </source>
</evidence>
<dbReference type="AlphaFoldDB" id="A0A2N6VMA4"/>
<dbReference type="CDD" id="cd00198">
    <property type="entry name" value="vWFA"/>
    <property type="match status" value="1"/>
</dbReference>
<feature type="compositionally biased region" description="Gly residues" evidence="1">
    <location>
        <begin position="959"/>
        <end position="990"/>
    </location>
</feature>
<feature type="compositionally biased region" description="Pro residues" evidence="1">
    <location>
        <begin position="942"/>
        <end position="958"/>
    </location>
</feature>
<dbReference type="EMBL" id="PNHK01000003">
    <property type="protein sequence ID" value="PMD05281.1"/>
    <property type="molecule type" value="Genomic_DNA"/>
</dbReference>
<dbReference type="SMART" id="SM00327">
    <property type="entry name" value="VWA"/>
    <property type="match status" value="1"/>
</dbReference>
<organism evidence="4 5">
    <name type="scientific">Brevibacterium paucivorans</name>
    <dbReference type="NCBI Taxonomy" id="170994"/>
    <lineage>
        <taxon>Bacteria</taxon>
        <taxon>Bacillati</taxon>
        <taxon>Actinomycetota</taxon>
        <taxon>Actinomycetes</taxon>
        <taxon>Micrococcales</taxon>
        <taxon>Brevibacteriaceae</taxon>
        <taxon>Brevibacterium</taxon>
    </lineage>
</organism>
<dbReference type="Gene3D" id="3.40.50.410">
    <property type="entry name" value="von Willebrand factor, type A domain"/>
    <property type="match status" value="1"/>
</dbReference>
<feature type="compositionally biased region" description="Low complexity" evidence="1">
    <location>
        <begin position="1025"/>
        <end position="1034"/>
    </location>
</feature>
<dbReference type="Proteomes" id="UP000235598">
    <property type="component" value="Unassembled WGS sequence"/>
</dbReference>
<reference evidence="4 5" key="1">
    <citation type="submission" date="2017-09" db="EMBL/GenBank/DDBJ databases">
        <title>Bacterial strain isolated from the female urinary microbiota.</title>
        <authorList>
            <person name="Thomas-White K."/>
            <person name="Kumar N."/>
            <person name="Forster S."/>
            <person name="Putonti C."/>
            <person name="Lawley T."/>
            <person name="Wolfe A.J."/>
        </authorList>
    </citation>
    <scope>NUCLEOTIDE SEQUENCE [LARGE SCALE GENOMIC DNA]</scope>
    <source>
        <strain evidence="4 5">UMB1301</strain>
    </source>
</reference>
<sequence length="1034" mass="106962">MGGTPVKNVRSHASKLLIGFVAVFILLAQSLAGLSTPVHAQPSEEPSQDSGDSQKSGGSDLGSSKPLPEQFSACAAAGGNIDVLILVDESGSLVDSDPNNARVTSGLHLVSRMSKLTKSGNLSVAVSGFGHEYSTVRDWQEVKNDGDVDNLRGAINDLSNRTSGIDTDYWTAMDEARKQLSKRAHDRGSDAKSCQAIIWFSDGELDYEVRKGNMANKYGETKPFAPDISLKTEDGTKKVEEKAREDICRSGGLADQLRSSRVAMFGVGLGSKDGKEFDLMRSIATGKDSGGKSCGDLTDPVPGEFYLASDIDSLLIAFDSISGLGQKPVTNDHGVCVKDFCQNEVHTFVLDNTTQDVDGFATATADGLRAAIQGPDGKIVDLKKDAKNEKTEVSGVPLTYSWETGKSLSFRLDGTSKGKIGDKGPWVGVWRLAFIADEGADSQAKSKSNLHITPGIVPAWPGKDKADVRAGSTLKDVTFALHDREGNDVPVDSITSTGKFTASFTDSAGKQTTLTDTSSFGDITKPTDWDLGNAPTGGGTLNLSLELTTASAKDSDGKEVKGTKLSPATVALPVTVQPPLDYPTVPTKVDFGEAKGKIDLDSVLKLGGKGCAWVEPDSTEVIASPQGLDKVQVSSDASSKDNCVKAGQDLGLKLASDQQGNGAINGTFVVVSSSENGQGEPVKTKVEFTASAVKPLNTLNFVTTLIIALLLGPGIPLLILYIVKWWGAKIPSQPLVAVRAQIEKTSSGVTRDGSRFAFEQGDMRNTVMIDSGGSRQIDAAGVTLKTKMGGSPLGQGYVVADVPMSVSKHDPARRPARLPLAVHNHWLVMRGEGMRDDQAEILVLLAGNIDEKQREKMEDEIAREAGDLIDRLPSTGAQAPAGHDSPFGGPSEPQANPFAEAGAPSQAPSSPFGGPGSAGPGAAPQGQPPAGPGSQPGGQPGNQPPAGPPSGPGFPGPGGPGNNPGGNPGNNPGGPGSGPAFPGPGGGPGNGPDTSGPGAPGQPPNNPFQNGPGQSGPGQSGPGQPGQNPFSFGQ</sequence>
<dbReference type="SUPFAM" id="SSF53300">
    <property type="entry name" value="vWA-like"/>
    <property type="match status" value="1"/>
</dbReference>
<feature type="compositionally biased region" description="Low complexity" evidence="1">
    <location>
        <begin position="48"/>
        <end position="65"/>
    </location>
</feature>
<protein>
    <recommendedName>
        <fullName evidence="3">VWFA domain-containing protein</fullName>
    </recommendedName>
</protein>
<feature type="region of interest" description="Disordered" evidence="1">
    <location>
        <begin position="872"/>
        <end position="1034"/>
    </location>
</feature>
<proteinExistence type="predicted"/>
<dbReference type="PROSITE" id="PS50234">
    <property type="entry name" value="VWFA"/>
    <property type="match status" value="1"/>
</dbReference>
<evidence type="ECO:0000259" key="3">
    <source>
        <dbReference type="PROSITE" id="PS50234"/>
    </source>
</evidence>
<accession>A0A2N6VMA4</accession>
<dbReference type="Pfam" id="PF13519">
    <property type="entry name" value="VWA_2"/>
    <property type="match status" value="1"/>
</dbReference>
<feature type="compositionally biased region" description="Gly residues" evidence="1">
    <location>
        <begin position="1013"/>
        <end position="1024"/>
    </location>
</feature>
<evidence type="ECO:0000313" key="5">
    <source>
        <dbReference type="Proteomes" id="UP000235598"/>
    </source>
</evidence>
<evidence type="ECO:0000256" key="2">
    <source>
        <dbReference type="SAM" id="Phobius"/>
    </source>
</evidence>
<feature type="region of interest" description="Disordered" evidence="1">
    <location>
        <begin position="37"/>
        <end position="65"/>
    </location>
</feature>
<name>A0A2N6VMA4_9MICO</name>